<dbReference type="RefSeq" id="XP_040632267.1">
    <property type="nucleotide sequence ID" value="XM_040771709.1"/>
</dbReference>
<dbReference type="GeneID" id="63686771"/>
<reference evidence="6 7" key="1">
    <citation type="journal article" date="2012" name="Science">
        <title>The Paleozoic origin of enzymatic lignin decomposition reconstructed from 31 fungal genomes.</title>
        <authorList>
            <person name="Floudas D."/>
            <person name="Binder M."/>
            <person name="Riley R."/>
            <person name="Barry K."/>
            <person name="Blanchette R.A."/>
            <person name="Henrissat B."/>
            <person name="Martinez A.T."/>
            <person name="Otillar R."/>
            <person name="Spatafora J.W."/>
            <person name="Yadav J.S."/>
            <person name="Aerts A."/>
            <person name="Benoit I."/>
            <person name="Boyd A."/>
            <person name="Carlson A."/>
            <person name="Copeland A."/>
            <person name="Coutinho P.M."/>
            <person name="de Vries R.P."/>
            <person name="Ferreira P."/>
            <person name="Findley K."/>
            <person name="Foster B."/>
            <person name="Gaskell J."/>
            <person name="Glotzer D."/>
            <person name="Gorecki P."/>
            <person name="Heitman J."/>
            <person name="Hesse C."/>
            <person name="Hori C."/>
            <person name="Igarashi K."/>
            <person name="Jurgens J.A."/>
            <person name="Kallen N."/>
            <person name="Kersten P."/>
            <person name="Kohler A."/>
            <person name="Kuees U."/>
            <person name="Kumar T.K.A."/>
            <person name="Kuo A."/>
            <person name="LaButti K."/>
            <person name="Larrondo L.F."/>
            <person name="Lindquist E."/>
            <person name="Ling A."/>
            <person name="Lombard V."/>
            <person name="Lucas S."/>
            <person name="Lundell T."/>
            <person name="Martin R."/>
            <person name="McLaughlin D.J."/>
            <person name="Morgenstern I."/>
            <person name="Morin E."/>
            <person name="Murat C."/>
            <person name="Nagy L.G."/>
            <person name="Nolan M."/>
            <person name="Ohm R.A."/>
            <person name="Patyshakuliyeva A."/>
            <person name="Rokas A."/>
            <person name="Ruiz-Duenas F.J."/>
            <person name="Sabat G."/>
            <person name="Salamov A."/>
            <person name="Samejima M."/>
            <person name="Schmutz J."/>
            <person name="Slot J.C."/>
            <person name="St John F."/>
            <person name="Stenlid J."/>
            <person name="Sun H."/>
            <person name="Sun S."/>
            <person name="Syed K."/>
            <person name="Tsang A."/>
            <person name="Wiebenga A."/>
            <person name="Young D."/>
            <person name="Pisabarro A."/>
            <person name="Eastwood D.C."/>
            <person name="Martin F."/>
            <person name="Cullen D."/>
            <person name="Grigoriev I.V."/>
            <person name="Hibbett D.S."/>
        </authorList>
    </citation>
    <scope>NUCLEOTIDE SEQUENCE [LARGE SCALE GENOMIC DNA]</scope>
    <source>
        <strain evidence="6 7">DJM-731 SS1</strain>
    </source>
</reference>
<dbReference type="HOGENOM" id="CLU_076420_1_0_1"/>
<keyword evidence="4 5" id="KW-0472">Membrane</keyword>
<dbReference type="EMBL" id="JH795856">
    <property type="protein sequence ID" value="EJU05373.1"/>
    <property type="molecule type" value="Genomic_DNA"/>
</dbReference>
<evidence type="ECO:0000256" key="1">
    <source>
        <dbReference type="ARBA" id="ARBA00004141"/>
    </source>
</evidence>
<comment type="subcellular location">
    <subcellularLocation>
        <location evidence="1">Membrane</location>
        <topology evidence="1">Multi-pass membrane protein</topology>
    </subcellularLocation>
</comment>
<evidence type="ECO:0000313" key="7">
    <source>
        <dbReference type="Proteomes" id="UP000030653"/>
    </source>
</evidence>
<dbReference type="GO" id="GO:0035838">
    <property type="term" value="C:growing cell tip"/>
    <property type="evidence" value="ECO:0007669"/>
    <property type="project" value="TreeGrafter"/>
</dbReference>
<evidence type="ECO:0000256" key="5">
    <source>
        <dbReference type="SAM" id="Phobius"/>
    </source>
</evidence>
<dbReference type="Proteomes" id="UP000030653">
    <property type="component" value="Unassembled WGS sequence"/>
</dbReference>
<evidence type="ECO:0000313" key="6">
    <source>
        <dbReference type="EMBL" id="EJU05373.1"/>
    </source>
</evidence>
<accession>M5GGF0</accession>
<feature type="transmembrane region" description="Helical" evidence="5">
    <location>
        <begin position="199"/>
        <end position="223"/>
    </location>
</feature>
<protein>
    <recommendedName>
        <fullName evidence="8">Pali-domain-containing protein</fullName>
    </recommendedName>
</protein>
<evidence type="ECO:0000256" key="3">
    <source>
        <dbReference type="ARBA" id="ARBA00022989"/>
    </source>
</evidence>
<evidence type="ECO:0000256" key="2">
    <source>
        <dbReference type="ARBA" id="ARBA00022692"/>
    </source>
</evidence>
<dbReference type="PANTHER" id="PTHR28013:SF3">
    <property type="entry name" value="PROTEIN DCV1-RELATED"/>
    <property type="match status" value="1"/>
</dbReference>
<dbReference type="OMA" id="TWGNAVW"/>
<keyword evidence="2 5" id="KW-0812">Transmembrane</keyword>
<gene>
    <name evidence="6" type="ORF">DACRYDRAFT_19897</name>
</gene>
<dbReference type="GO" id="GO:0032153">
    <property type="term" value="C:cell division site"/>
    <property type="evidence" value="ECO:0007669"/>
    <property type="project" value="TreeGrafter"/>
</dbReference>
<organism evidence="6 7">
    <name type="scientific">Dacryopinax primogenitus (strain DJM 731)</name>
    <name type="common">Brown rot fungus</name>
    <dbReference type="NCBI Taxonomy" id="1858805"/>
    <lineage>
        <taxon>Eukaryota</taxon>
        <taxon>Fungi</taxon>
        <taxon>Dikarya</taxon>
        <taxon>Basidiomycota</taxon>
        <taxon>Agaricomycotina</taxon>
        <taxon>Dacrymycetes</taxon>
        <taxon>Dacrymycetales</taxon>
        <taxon>Dacrymycetaceae</taxon>
        <taxon>Dacryopinax</taxon>
    </lineage>
</organism>
<proteinExistence type="predicted"/>
<dbReference type="Pfam" id="PF06687">
    <property type="entry name" value="SUR7"/>
    <property type="match status" value="1"/>
</dbReference>
<evidence type="ECO:0000256" key="4">
    <source>
        <dbReference type="ARBA" id="ARBA00023136"/>
    </source>
</evidence>
<keyword evidence="3 5" id="KW-1133">Transmembrane helix</keyword>
<keyword evidence="7" id="KW-1185">Reference proteome</keyword>
<dbReference type="OrthoDB" id="2354757at2759"/>
<dbReference type="GO" id="GO:0005886">
    <property type="term" value="C:plasma membrane"/>
    <property type="evidence" value="ECO:0007669"/>
    <property type="project" value="InterPro"/>
</dbReference>
<feature type="transmembrane region" description="Helical" evidence="5">
    <location>
        <begin position="154"/>
        <end position="179"/>
    </location>
</feature>
<sequence length="240" mass="25185">MALRLLPSFFFFSSFILLLLVALSVPIIKQIFLLTATVNVTGSVLGTTGSAAESVDFGVWGWCAGDATLTVAGQTDELVAPQCSSPQLGYVLDPTVSGILELSGTSAQDSQLLQKGVTVALILHPIAAALALLTCLFSFLLLRPYASWCDLCGLLPVALLSTATTTVIFVVDLVFVIIARSKVSDATGGAVALGFGNGVWMVLGAMVAVWLGLFGVFGAVCCGGTDREEGGWREEPEYKW</sequence>
<name>M5GGF0_DACPD</name>
<dbReference type="AlphaFoldDB" id="M5GGF0"/>
<dbReference type="InterPro" id="IPR009571">
    <property type="entry name" value="SUR7/Rim9-like_fungi"/>
</dbReference>
<feature type="transmembrane region" description="Helical" evidence="5">
    <location>
        <begin position="121"/>
        <end position="142"/>
    </location>
</feature>
<dbReference type="InterPro" id="IPR051380">
    <property type="entry name" value="pH-response_reg_palI/RIM9"/>
</dbReference>
<evidence type="ECO:0008006" key="8">
    <source>
        <dbReference type="Google" id="ProtNLM"/>
    </source>
</evidence>
<dbReference type="PANTHER" id="PTHR28013">
    <property type="entry name" value="PROTEIN DCV1-RELATED"/>
    <property type="match status" value="1"/>
</dbReference>
<dbReference type="STRING" id="1858805.M5GGF0"/>